<protein>
    <recommendedName>
        <fullName evidence="2">Activator of Hsp90 ATPase homologue 1/2-like C-terminal domain-containing protein</fullName>
    </recommendedName>
</protein>
<dbReference type="Gene3D" id="3.30.530.20">
    <property type="match status" value="1"/>
</dbReference>
<dbReference type="SUPFAM" id="SSF55961">
    <property type="entry name" value="Bet v1-like"/>
    <property type="match status" value="1"/>
</dbReference>
<comment type="similarity">
    <text evidence="1">Belongs to the AHA1 family.</text>
</comment>
<dbReference type="RefSeq" id="WP_024924832.1">
    <property type="nucleotide sequence ID" value="NZ_MDEO01000035.1"/>
</dbReference>
<keyword evidence="4" id="KW-1185">Reference proteome</keyword>
<sequence>MTSDEPRDHKDIVVECDLPEPPEKVWRAITQPEIVAAWLMPNDIKPEAGHRFKLGEEGHIDCAVIEAEPEQLLRYSWRERPVSGEAGFDSVVTFVLARTTTGGTHLRIVHDGFAAVAGATVMSGVASCSMRLHVATTSPTKTVRAANAPQWRLIA</sequence>
<dbReference type="Pfam" id="PF08327">
    <property type="entry name" value="AHSA1"/>
    <property type="match status" value="1"/>
</dbReference>
<feature type="domain" description="Activator of Hsp90 ATPase homologue 1/2-like C-terminal" evidence="2">
    <location>
        <begin position="21"/>
        <end position="130"/>
    </location>
</feature>
<dbReference type="CDD" id="cd07814">
    <property type="entry name" value="SRPBCC_CalC_Aha1-like"/>
    <property type="match status" value="1"/>
</dbReference>
<organism evidence="3 4">
    <name type="scientific">Mesorhizobium hungaricum</name>
    <dbReference type="NCBI Taxonomy" id="1566387"/>
    <lineage>
        <taxon>Bacteria</taxon>
        <taxon>Pseudomonadati</taxon>
        <taxon>Pseudomonadota</taxon>
        <taxon>Alphaproteobacteria</taxon>
        <taxon>Hyphomicrobiales</taxon>
        <taxon>Phyllobacteriaceae</taxon>
        <taxon>Mesorhizobium</taxon>
    </lineage>
</organism>
<dbReference type="AlphaFoldDB" id="A0A1C2DHR9"/>
<dbReference type="InterPro" id="IPR023393">
    <property type="entry name" value="START-like_dom_sf"/>
</dbReference>
<reference evidence="3 4" key="1">
    <citation type="submission" date="2016-08" db="EMBL/GenBank/DDBJ databases">
        <title>Whole genome sequence of Mesorhizobium sp. strain UASWS1009 isolated from industrial sewage.</title>
        <authorList>
            <person name="Crovadore J."/>
            <person name="Calmin G."/>
            <person name="Chablais R."/>
            <person name="Cochard B."/>
            <person name="Lefort F."/>
        </authorList>
    </citation>
    <scope>NUCLEOTIDE SEQUENCE [LARGE SCALE GENOMIC DNA]</scope>
    <source>
        <strain evidence="3 4">UASWS1009</strain>
    </source>
</reference>
<dbReference type="EMBL" id="MDEO01000035">
    <property type="protein sequence ID" value="OCX14314.1"/>
    <property type="molecule type" value="Genomic_DNA"/>
</dbReference>
<comment type="caution">
    <text evidence="3">The sequence shown here is derived from an EMBL/GenBank/DDBJ whole genome shotgun (WGS) entry which is preliminary data.</text>
</comment>
<dbReference type="InterPro" id="IPR013538">
    <property type="entry name" value="ASHA1/2-like_C"/>
</dbReference>
<dbReference type="Proteomes" id="UP000094412">
    <property type="component" value="Unassembled WGS sequence"/>
</dbReference>
<proteinExistence type="inferred from homology"/>
<evidence type="ECO:0000313" key="3">
    <source>
        <dbReference type="EMBL" id="OCX14314.1"/>
    </source>
</evidence>
<evidence type="ECO:0000256" key="1">
    <source>
        <dbReference type="ARBA" id="ARBA00006817"/>
    </source>
</evidence>
<dbReference type="OrthoDB" id="9803476at2"/>
<gene>
    <name evidence="3" type="ORF">QV13_17610</name>
</gene>
<dbReference type="STRING" id="1566387.QV13_17610"/>
<accession>A0A1C2DHR9</accession>
<evidence type="ECO:0000259" key="2">
    <source>
        <dbReference type="Pfam" id="PF08327"/>
    </source>
</evidence>
<name>A0A1C2DHR9_9HYPH</name>
<evidence type="ECO:0000313" key="4">
    <source>
        <dbReference type="Proteomes" id="UP000094412"/>
    </source>
</evidence>